<dbReference type="SMART" id="SM00595">
    <property type="entry name" value="MADF"/>
    <property type="match status" value="1"/>
</dbReference>
<dbReference type="GeneID" id="119160969"/>
<protein>
    <submittedName>
        <fullName evidence="3">Putative alcohol dehydrogenase transcription factor myb/sant-like protein ovary overexpressed</fullName>
    </submittedName>
</protein>
<dbReference type="VEuPathDB" id="VectorBase:LOC119160969"/>
<feature type="compositionally biased region" description="Basic and acidic residues" evidence="1">
    <location>
        <begin position="153"/>
        <end position="164"/>
    </location>
</feature>
<feature type="domain" description="MADF" evidence="2">
    <location>
        <begin position="11"/>
        <end position="105"/>
    </location>
</feature>
<organism evidence="3">
    <name type="scientific">Rhipicephalus microplus</name>
    <name type="common">Cattle tick</name>
    <name type="synonym">Boophilus microplus</name>
    <dbReference type="NCBI Taxonomy" id="6941"/>
    <lineage>
        <taxon>Eukaryota</taxon>
        <taxon>Metazoa</taxon>
        <taxon>Ecdysozoa</taxon>
        <taxon>Arthropoda</taxon>
        <taxon>Chelicerata</taxon>
        <taxon>Arachnida</taxon>
        <taxon>Acari</taxon>
        <taxon>Parasitiformes</taxon>
        <taxon>Ixodida</taxon>
        <taxon>Ixodoidea</taxon>
        <taxon>Ixodidae</taxon>
        <taxon>Rhipicephalinae</taxon>
        <taxon>Rhipicephalus</taxon>
        <taxon>Boophilus</taxon>
    </lineage>
</organism>
<dbReference type="InterPro" id="IPR006578">
    <property type="entry name" value="MADF-dom"/>
</dbReference>
<dbReference type="PANTHER" id="PTHR21505">
    <property type="entry name" value="MADF DOMAIN-CONTAINING PROTEIN-RELATED"/>
    <property type="match status" value="1"/>
</dbReference>
<proteinExistence type="predicted"/>
<dbReference type="KEGG" id="rmp:119160969"/>
<dbReference type="PANTHER" id="PTHR21505:SF12">
    <property type="entry name" value="MADF DOMAIN-CONTAINING PROTEIN-RELATED"/>
    <property type="match status" value="1"/>
</dbReference>
<feature type="region of interest" description="Disordered" evidence="1">
    <location>
        <begin position="105"/>
        <end position="178"/>
    </location>
</feature>
<dbReference type="RefSeq" id="XP_037269160.1">
    <property type="nucleotide sequence ID" value="XM_037413263.2"/>
</dbReference>
<dbReference type="OrthoDB" id="6482937at2759"/>
<dbReference type="EMBL" id="GHWJ01006300">
    <property type="protein sequence ID" value="NOV39037.1"/>
    <property type="molecule type" value="Transcribed_RNA"/>
</dbReference>
<evidence type="ECO:0000256" key="1">
    <source>
        <dbReference type="SAM" id="MobiDB-lite"/>
    </source>
</evidence>
<sequence>MGEFTHDIESELIALVEERPCLWNSKDIHYHNRHVKEMAMREITERLGHGFTESIIKSKWANLRSQFQREVRKIKESAQGGHPLDRYMSKWAHYQQLQFLRQEDTPESLSGYSCPPEPQHDNSMHRSSHDQQQQLLRKDDIPESPGYTCYFEQQHDNSTDHSLSESHPPCEPAPPPTHSAIPMKRKCYSDNGVAVGGVGTCNVGSIPMGRYRRESPLEEPSGSTAVVVSPTVGACRAFGLMMENCVSDIPEGPNRDLAMLVAYQALVRFKLTLNGHGSDVVDITLGELFRT</sequence>
<accession>A0A6M2D1E0</accession>
<reference evidence="3" key="1">
    <citation type="submission" date="2019-09" db="EMBL/GenBank/DDBJ databases">
        <title>Organ-specific transcriptomic study of the physiology of the cattle tick, Rhipicephalus microplus.</title>
        <authorList>
            <person name="Tirloni L."/>
            <person name="Braz G."/>
            <person name="Gandara A.C.P."/>
            <person name="Sabadin G.A."/>
            <person name="da Silva R.M."/>
            <person name="Guizzo M.G."/>
            <person name="Machado J.A."/>
            <person name="Costa E.P."/>
            <person name="Gomes H.F."/>
            <person name="Moraes J."/>
            <person name="Mota M.B.S."/>
            <person name="Mesquita R.D."/>
            <person name="Alvarenga P.H."/>
            <person name="Alves F."/>
            <person name="Seixas A."/>
            <person name="da Fonseca R.N."/>
            <person name="Fogaca A."/>
            <person name="Logullo C."/>
            <person name="Tanaka A."/>
            <person name="Daffre S."/>
            <person name="Termignoni C."/>
            <person name="Vaz I.S.Jr."/>
            <person name="Oliveira P.L."/>
            <person name="Ribeiro J.M."/>
        </authorList>
    </citation>
    <scope>NUCLEOTIDE SEQUENCE</scope>
    <source>
        <strain evidence="3">Porto Alegre</strain>
    </source>
</reference>
<dbReference type="PROSITE" id="PS51029">
    <property type="entry name" value="MADF"/>
    <property type="match status" value="1"/>
</dbReference>
<evidence type="ECO:0000313" key="3">
    <source>
        <dbReference type="EMBL" id="NOV39037.1"/>
    </source>
</evidence>
<dbReference type="Pfam" id="PF10545">
    <property type="entry name" value="MADF_DNA_bdg"/>
    <property type="match status" value="1"/>
</dbReference>
<feature type="compositionally biased region" description="Basic and acidic residues" evidence="1">
    <location>
        <begin position="118"/>
        <end position="129"/>
    </location>
</feature>
<dbReference type="OMA" id="CYFEQQH"/>
<name>A0A6M2D1E0_RHIMP</name>
<dbReference type="AlphaFoldDB" id="A0A6M2D1E0"/>
<evidence type="ECO:0000259" key="2">
    <source>
        <dbReference type="PROSITE" id="PS51029"/>
    </source>
</evidence>